<dbReference type="PANTHER" id="PTHR24060">
    <property type="entry name" value="METABOTROPIC GLUTAMATE RECEPTOR"/>
    <property type="match status" value="1"/>
</dbReference>
<comment type="caution">
    <text evidence="9">The sequence shown here is derived from an EMBL/GenBank/DDBJ whole genome shotgun (WGS) entry which is preliminary data.</text>
</comment>
<gene>
    <name evidence="9" type="ORF">CcCBS67573_g10621</name>
</gene>
<keyword evidence="5" id="KW-0325">Glycoprotein</keyword>
<dbReference type="Pfam" id="PF00003">
    <property type="entry name" value="7tm_3"/>
    <property type="match status" value="1"/>
</dbReference>
<feature type="domain" description="G-protein coupled receptors family 3 profile" evidence="7">
    <location>
        <begin position="484"/>
        <end position="591"/>
    </location>
</feature>
<dbReference type="Pfam" id="PF01094">
    <property type="entry name" value="ANF_receptor"/>
    <property type="match status" value="1"/>
</dbReference>
<evidence type="ECO:0000256" key="5">
    <source>
        <dbReference type="ARBA" id="ARBA00023180"/>
    </source>
</evidence>
<evidence type="ECO:0000256" key="3">
    <source>
        <dbReference type="ARBA" id="ARBA00022989"/>
    </source>
</evidence>
<dbReference type="SUPFAM" id="SSF53822">
    <property type="entry name" value="Periplasmic binding protein-like I"/>
    <property type="match status" value="1"/>
</dbReference>
<keyword evidence="3 6" id="KW-1133">Transmembrane helix</keyword>
<protein>
    <recommendedName>
        <fullName evidence="11">G-protein coupled receptors family 3 profile domain-containing protein</fullName>
    </recommendedName>
</protein>
<evidence type="ECO:0000256" key="1">
    <source>
        <dbReference type="ARBA" id="ARBA00004141"/>
    </source>
</evidence>
<dbReference type="AlphaFoldDB" id="A0A507CL05"/>
<feature type="transmembrane region" description="Helical" evidence="6">
    <location>
        <begin position="489"/>
        <end position="514"/>
    </location>
</feature>
<evidence type="ECO:0000313" key="10">
    <source>
        <dbReference type="Proteomes" id="UP000320333"/>
    </source>
</evidence>
<feature type="non-terminal residue" evidence="9">
    <location>
        <position position="1"/>
    </location>
</feature>
<feature type="non-terminal residue" evidence="9">
    <location>
        <position position="604"/>
    </location>
</feature>
<sequence>SGDRTVECTGFRYALDRANLSIGLINWYCWIPSLEIDDSFVTTPNISAGLFNYNDIQNGNYDAWLYFVDMGLQAAIDSVNSDDSVLSGIHINIKRFSNCGPWRTGIAESWTGSTGGAASVMAQEILENHKDVIGVVGMEYSSTTRGSASVFSIGEIPYCTGIAASLRLSDKNNFPYLWRTLSHADIVHEGVGNHVHRILEHWRVSRVVIVYEKFDELSYLSHLDVLKSLQKNSIFVLESFGLAKSPSSTMYDHIVASMRKYSARYIVVLGGSDFSAAFINAMGARNMVDDDHVYFGNNVPWPSQNATLLYGDKYFGYIKGYIQFSAFNSAREANYYKALNEVNQKMGINVTEFDVDFNNIFYFYDCVKAMAYGMDSFLKAGSSPEMLATRQLNPQMSYNHFRNTGYSGILGDPFTLDENGDVNIQTLYYSYSGDYYNNVIFAELEASGKRFSNYNTSAPIFFNGGSEPPVDGPPVLLTLTYSSSNVEGILLIAFIFSGIAMALISGGAIFAFRIHSAIRSSSPPEMILLCGGCSIVFASLIGFLGTPDPFACTLRTSGIFIGFIFFATPLVCKTLKMWVIVTAGRRMKESEARQIVFKSRVAIA</sequence>
<accession>A0A507CL05</accession>
<evidence type="ECO:0000259" key="7">
    <source>
        <dbReference type="Pfam" id="PF00003"/>
    </source>
</evidence>
<proteinExistence type="predicted"/>
<evidence type="ECO:0000313" key="9">
    <source>
        <dbReference type="EMBL" id="TPX40491.1"/>
    </source>
</evidence>
<name>A0A507CL05_9FUNG</name>
<dbReference type="STRING" id="246404.A0A507CL05"/>
<comment type="subcellular location">
    <subcellularLocation>
        <location evidence="1">Membrane</location>
        <topology evidence="1">Multi-pass membrane protein</topology>
    </subcellularLocation>
</comment>
<dbReference type="OrthoDB" id="2145205at2759"/>
<feature type="transmembrane region" description="Helical" evidence="6">
    <location>
        <begin position="558"/>
        <end position="581"/>
    </location>
</feature>
<dbReference type="InterPro" id="IPR001828">
    <property type="entry name" value="ANF_lig-bd_rcpt"/>
</dbReference>
<keyword evidence="10" id="KW-1185">Reference proteome</keyword>
<evidence type="ECO:0008006" key="11">
    <source>
        <dbReference type="Google" id="ProtNLM"/>
    </source>
</evidence>
<reference evidence="9 10" key="1">
    <citation type="journal article" date="2019" name="Sci. Rep.">
        <title>Comparative genomics of chytrid fungi reveal insights into the obligate biotrophic and pathogenic lifestyle of Synchytrium endobioticum.</title>
        <authorList>
            <person name="van de Vossenberg B.T.L.H."/>
            <person name="Warris S."/>
            <person name="Nguyen H.D.T."/>
            <person name="van Gent-Pelzer M.P.E."/>
            <person name="Joly D.L."/>
            <person name="van de Geest H.C."/>
            <person name="Bonants P.J.M."/>
            <person name="Smith D.S."/>
            <person name="Levesque C.A."/>
            <person name="van der Lee T.A.J."/>
        </authorList>
    </citation>
    <scope>NUCLEOTIDE SEQUENCE [LARGE SCALE GENOMIC DNA]</scope>
    <source>
        <strain evidence="9 10">CBS 675.73</strain>
    </source>
</reference>
<dbReference type="GO" id="GO:0016020">
    <property type="term" value="C:membrane"/>
    <property type="evidence" value="ECO:0007669"/>
    <property type="project" value="UniProtKB-SubCell"/>
</dbReference>
<feature type="transmembrane region" description="Helical" evidence="6">
    <location>
        <begin position="526"/>
        <end position="546"/>
    </location>
</feature>
<dbReference type="InterPro" id="IPR050726">
    <property type="entry name" value="mGluR"/>
</dbReference>
<keyword evidence="4 6" id="KW-0472">Membrane</keyword>
<dbReference type="Proteomes" id="UP000320333">
    <property type="component" value="Unassembled WGS sequence"/>
</dbReference>
<dbReference type="EMBL" id="QEAP01001818">
    <property type="protein sequence ID" value="TPX40491.1"/>
    <property type="molecule type" value="Genomic_DNA"/>
</dbReference>
<dbReference type="GO" id="GO:0004930">
    <property type="term" value="F:G protein-coupled receptor activity"/>
    <property type="evidence" value="ECO:0007669"/>
    <property type="project" value="InterPro"/>
</dbReference>
<organism evidence="9 10">
    <name type="scientific">Chytriomyces confervae</name>
    <dbReference type="NCBI Taxonomy" id="246404"/>
    <lineage>
        <taxon>Eukaryota</taxon>
        <taxon>Fungi</taxon>
        <taxon>Fungi incertae sedis</taxon>
        <taxon>Chytridiomycota</taxon>
        <taxon>Chytridiomycota incertae sedis</taxon>
        <taxon>Chytridiomycetes</taxon>
        <taxon>Chytridiales</taxon>
        <taxon>Chytriomycetaceae</taxon>
        <taxon>Chytriomyces</taxon>
    </lineage>
</organism>
<feature type="domain" description="Receptor ligand binding region" evidence="8">
    <location>
        <begin position="72"/>
        <end position="424"/>
    </location>
</feature>
<evidence type="ECO:0000256" key="6">
    <source>
        <dbReference type="SAM" id="Phobius"/>
    </source>
</evidence>
<evidence type="ECO:0000259" key="8">
    <source>
        <dbReference type="Pfam" id="PF01094"/>
    </source>
</evidence>
<dbReference type="InterPro" id="IPR017978">
    <property type="entry name" value="GPCR_3_C"/>
</dbReference>
<evidence type="ECO:0000256" key="2">
    <source>
        <dbReference type="ARBA" id="ARBA00022692"/>
    </source>
</evidence>
<keyword evidence="2 6" id="KW-0812">Transmembrane</keyword>
<dbReference type="Gene3D" id="3.40.50.2300">
    <property type="match status" value="3"/>
</dbReference>
<evidence type="ECO:0000256" key="4">
    <source>
        <dbReference type="ARBA" id="ARBA00023136"/>
    </source>
</evidence>
<dbReference type="InterPro" id="IPR028082">
    <property type="entry name" value="Peripla_BP_I"/>
</dbReference>